<dbReference type="Proteomes" id="UP001291653">
    <property type="component" value="Unassembled WGS sequence"/>
</dbReference>
<proteinExistence type="predicted"/>
<feature type="region of interest" description="Disordered" evidence="1">
    <location>
        <begin position="1"/>
        <end position="67"/>
    </location>
</feature>
<dbReference type="RefSeq" id="WP_323445148.1">
    <property type="nucleotide sequence ID" value="NZ_BSBI01000001.1"/>
</dbReference>
<protein>
    <submittedName>
        <fullName evidence="2">Uncharacterized protein</fullName>
    </submittedName>
</protein>
<comment type="caution">
    <text evidence="2">The sequence shown here is derived from an EMBL/GenBank/DDBJ whole genome shotgun (WGS) entry which is preliminary data.</text>
</comment>
<gene>
    <name evidence="2" type="ORF">SYYSPA8_02105</name>
</gene>
<sequence length="283" mass="30827">MSDVSEGGSSRSGTDSGSRPGPGPGAVPAAGPPDGREPSDVPRARTSVLAPPASPASPPRRDERSRNVYRSMADAERSALWRRRLHEAEAGLTGLLTSLGDQDELAGWFALQAELFADLPDARSAPASEWQRLFFRGQALMERFLVTRYGESVLADWARANAEVHRRVEPDHGRGAADPLHRVARQAELYGSDYEFDCDDERSAGPARHAAVTITHCAIWDYREQARRNGVRLTLASPCTYCTEAIGSNIRAKGYLPTHQLRTGPTGHGCRWEATAPDTPEES</sequence>
<name>A0ABQ5NRS3_9ACTN</name>
<evidence type="ECO:0000313" key="2">
    <source>
        <dbReference type="EMBL" id="GLF93040.1"/>
    </source>
</evidence>
<reference evidence="2 3" key="1">
    <citation type="submission" date="2022-10" db="EMBL/GenBank/DDBJ databases">
        <title>Draft genome sequence of Streptomyces sp. YSPA8.</title>
        <authorList>
            <person name="Moriuchi R."/>
            <person name="Dohra H."/>
            <person name="Yamamura H."/>
            <person name="Kodani S."/>
        </authorList>
    </citation>
    <scope>NUCLEOTIDE SEQUENCE [LARGE SCALE GENOMIC DNA]</scope>
    <source>
        <strain evidence="2 3">YSPA8</strain>
    </source>
</reference>
<keyword evidence="3" id="KW-1185">Reference proteome</keyword>
<accession>A0ABQ5NRS3</accession>
<feature type="compositionally biased region" description="Basic and acidic residues" evidence="1">
    <location>
        <begin position="34"/>
        <end position="43"/>
    </location>
</feature>
<evidence type="ECO:0000256" key="1">
    <source>
        <dbReference type="SAM" id="MobiDB-lite"/>
    </source>
</evidence>
<organism evidence="2 3">
    <name type="scientific">Streptomyces yaizuensis</name>
    <dbReference type="NCBI Taxonomy" id="2989713"/>
    <lineage>
        <taxon>Bacteria</taxon>
        <taxon>Bacillati</taxon>
        <taxon>Actinomycetota</taxon>
        <taxon>Actinomycetes</taxon>
        <taxon>Kitasatosporales</taxon>
        <taxon>Streptomycetaceae</taxon>
        <taxon>Streptomyces</taxon>
    </lineage>
</organism>
<evidence type="ECO:0000313" key="3">
    <source>
        <dbReference type="Proteomes" id="UP001291653"/>
    </source>
</evidence>
<dbReference type="EMBL" id="BSBI01000001">
    <property type="protein sequence ID" value="GLF93040.1"/>
    <property type="molecule type" value="Genomic_DNA"/>
</dbReference>
<feature type="compositionally biased region" description="Low complexity" evidence="1">
    <location>
        <begin position="1"/>
        <end position="19"/>
    </location>
</feature>